<evidence type="ECO:0000313" key="3">
    <source>
        <dbReference type="EMBL" id="TWT52512.1"/>
    </source>
</evidence>
<dbReference type="SUPFAM" id="SSF53187">
    <property type="entry name" value="Zn-dependent exopeptidases"/>
    <property type="match status" value="1"/>
</dbReference>
<sequence length="1016" mass="110955">MIIRTAGLILLSIASMSLLRGDSPDVAAEKSKQEAAILAQSQESELISKRRQITFEGRRAGEGYFSSDGNRMVFQSERDAANPFYQIYLSDLQTGDIERVSTGDGKTTCAWIHPSGDRILFASTHEDTEAIAKQNEEIELRESGKQRRYAWDYDPSFELYAKDMADGSLTRLTNARGYDAEASYSPDGKQIVFASNREAYSRELTDREKKLFEVDPAFMIDLYIMNADGSDVRRLTDEPGYDGGPFFSADGSRICWRRFAENGATAEVYSMKTDGTDVTRLTDIGAMSWAPYFHPSGEYLIFTTNKHGFANFELYLVRADGQGEPVRVTYTDGFDGLPVFLPDGTHLSWTSNRNEKKQSQIYMADWNHEAALEKLGLTNSDDTRTEDREAAIASAQSSKPEFAPTDVMRHVDYLTRPDLGGRLTGTPGEKRATGYVAAYLESLGFLPAGENGTYFQNFEFPAGSVLGDSNSLSLGEQSLKLDHDWRPIAFSVDGKIDPTGIVFAGYGMQVPASEGVDEYDSYVHLNVAEQWVLVFRDLPQDITPEVRQKMARYGSPRRKATIARDMGAKGIIFVAGPNSKVKEQLIRFDKGASDAGTSLAAISVTNAIAEKMLEGSEQTLKDLQTKLDDGSLMMGFPLTELKLSGEIQIKRNRGVGRNVIARLPAGDAPSIDKPVVMLGAHVDHLGRGGSSNSLAREDERDSIHMGADDNASGVAAMLEIAQYVASEKNAGRISAERDLIVAGWSGEELGLFGSQAFVDRFYELYPNAPQAEIDEQAEAIAAAHGMSTDAKPLTPAVAVYLNLDMVGRLREKLIVQGIGSSPGFAGEVNRRNVPIGLELELDKTSTRLPTDASAFVSREVPILSGFTGAHEDYHTPRDTPDKLNYEGVADIAKLFGLLTRGFLIAKESPVFKLEQGEASDENVPRARLTAYLGTIPDYAAGDIKGLKLSGVAGEGPAAKAGIKGGDVIIEVAGKTIEDIYDYTYAIEALKIGEEVTIKVRRGEESLELSITPSSRD</sequence>
<dbReference type="SUPFAM" id="SSF50156">
    <property type="entry name" value="PDZ domain-like"/>
    <property type="match status" value="1"/>
</dbReference>
<dbReference type="EMBL" id="SJPI01000001">
    <property type="protein sequence ID" value="TWT52512.1"/>
    <property type="molecule type" value="Genomic_DNA"/>
</dbReference>
<dbReference type="Gene3D" id="2.30.42.10">
    <property type="match status" value="1"/>
</dbReference>
<dbReference type="PANTHER" id="PTHR36842">
    <property type="entry name" value="PROTEIN TOLB HOMOLOG"/>
    <property type="match status" value="1"/>
</dbReference>
<proteinExistence type="inferred from homology"/>
<comment type="caution">
    <text evidence="3">The sequence shown here is derived from an EMBL/GenBank/DDBJ whole genome shotgun (WGS) entry which is preliminary data.</text>
</comment>
<dbReference type="InterPro" id="IPR011659">
    <property type="entry name" value="WD40"/>
</dbReference>
<dbReference type="Gene3D" id="2.120.10.60">
    <property type="entry name" value="Tricorn protease N-terminal domain"/>
    <property type="match status" value="1"/>
</dbReference>
<dbReference type="InterPro" id="IPR036034">
    <property type="entry name" value="PDZ_sf"/>
</dbReference>
<evidence type="ECO:0000256" key="1">
    <source>
        <dbReference type="ARBA" id="ARBA00009820"/>
    </source>
</evidence>
<evidence type="ECO:0000259" key="2">
    <source>
        <dbReference type="PROSITE" id="PS50106"/>
    </source>
</evidence>
<evidence type="ECO:0000313" key="4">
    <source>
        <dbReference type="Proteomes" id="UP000316598"/>
    </source>
</evidence>
<dbReference type="AlphaFoldDB" id="A0A5C5WRR8"/>
<name>A0A5C5WRR8_9BACT</name>
<reference evidence="3 4" key="1">
    <citation type="submission" date="2019-02" db="EMBL/GenBank/DDBJ databases">
        <title>Deep-cultivation of Planctomycetes and their phenomic and genomic characterization uncovers novel biology.</title>
        <authorList>
            <person name="Wiegand S."/>
            <person name="Jogler M."/>
            <person name="Boedeker C."/>
            <person name="Pinto D."/>
            <person name="Vollmers J."/>
            <person name="Rivas-Marin E."/>
            <person name="Kohn T."/>
            <person name="Peeters S.H."/>
            <person name="Heuer A."/>
            <person name="Rast P."/>
            <person name="Oberbeckmann S."/>
            <person name="Bunk B."/>
            <person name="Jeske O."/>
            <person name="Meyerdierks A."/>
            <person name="Storesund J.E."/>
            <person name="Kallscheuer N."/>
            <person name="Luecker S."/>
            <person name="Lage O.M."/>
            <person name="Pohl T."/>
            <person name="Merkel B.J."/>
            <person name="Hornburger P."/>
            <person name="Mueller R.-W."/>
            <person name="Bruemmer F."/>
            <person name="Labrenz M."/>
            <person name="Spormann A.M."/>
            <person name="Op Den Camp H."/>
            <person name="Overmann J."/>
            <person name="Amann R."/>
            <person name="Jetten M.S.M."/>
            <person name="Mascher T."/>
            <person name="Medema M.H."/>
            <person name="Devos D.P."/>
            <person name="Kaster A.-K."/>
            <person name="Ovreas L."/>
            <person name="Rohde M."/>
            <person name="Galperin M.Y."/>
            <person name="Jogler C."/>
        </authorList>
    </citation>
    <scope>NUCLEOTIDE SEQUENCE [LARGE SCALE GENOMIC DNA]</scope>
    <source>
        <strain evidence="3 4">Pla22</strain>
    </source>
</reference>
<dbReference type="RefSeq" id="WP_207310279.1">
    <property type="nucleotide sequence ID" value="NZ_SJPI01000001.1"/>
</dbReference>
<keyword evidence="4" id="KW-1185">Reference proteome</keyword>
<dbReference type="InterPro" id="IPR007484">
    <property type="entry name" value="Peptidase_M28"/>
</dbReference>
<dbReference type="Gene3D" id="2.120.10.30">
    <property type="entry name" value="TolB, C-terminal domain"/>
    <property type="match status" value="3"/>
</dbReference>
<protein>
    <submittedName>
        <fullName evidence="3">Translocation protein TolB</fullName>
    </submittedName>
</protein>
<organism evidence="3 4">
    <name type="scientific">Rubripirellula amarantea</name>
    <dbReference type="NCBI Taxonomy" id="2527999"/>
    <lineage>
        <taxon>Bacteria</taxon>
        <taxon>Pseudomonadati</taxon>
        <taxon>Planctomycetota</taxon>
        <taxon>Planctomycetia</taxon>
        <taxon>Pirellulales</taxon>
        <taxon>Pirellulaceae</taxon>
        <taxon>Rubripirellula</taxon>
    </lineage>
</organism>
<dbReference type="SMART" id="SM00228">
    <property type="entry name" value="PDZ"/>
    <property type="match status" value="1"/>
</dbReference>
<dbReference type="PANTHER" id="PTHR36842:SF1">
    <property type="entry name" value="PROTEIN TOLB"/>
    <property type="match status" value="1"/>
</dbReference>
<dbReference type="InterPro" id="IPR011042">
    <property type="entry name" value="6-blade_b-propeller_TolB-like"/>
</dbReference>
<dbReference type="PROSITE" id="PS50106">
    <property type="entry name" value="PDZ"/>
    <property type="match status" value="1"/>
</dbReference>
<dbReference type="Pfam" id="PF13180">
    <property type="entry name" value="PDZ_2"/>
    <property type="match status" value="1"/>
</dbReference>
<dbReference type="Pfam" id="PF04389">
    <property type="entry name" value="Peptidase_M28"/>
    <property type="match status" value="1"/>
</dbReference>
<dbReference type="SUPFAM" id="SSF82171">
    <property type="entry name" value="DPP6 N-terminal domain-like"/>
    <property type="match status" value="1"/>
</dbReference>
<dbReference type="Pfam" id="PF07676">
    <property type="entry name" value="PD40"/>
    <property type="match status" value="4"/>
</dbReference>
<feature type="domain" description="PDZ" evidence="2">
    <location>
        <begin position="945"/>
        <end position="1003"/>
    </location>
</feature>
<dbReference type="InterPro" id="IPR001478">
    <property type="entry name" value="PDZ"/>
</dbReference>
<comment type="similarity">
    <text evidence="1">Belongs to the TolB family.</text>
</comment>
<gene>
    <name evidence="3" type="ORF">Pla22_01360</name>
</gene>
<accession>A0A5C5WRR8</accession>
<dbReference type="Gene3D" id="3.40.630.10">
    <property type="entry name" value="Zn peptidases"/>
    <property type="match status" value="1"/>
</dbReference>
<dbReference type="Proteomes" id="UP000316598">
    <property type="component" value="Unassembled WGS sequence"/>
</dbReference>